<name>A0A8E2ES25_9PEZI</name>
<reference evidence="1 2" key="1">
    <citation type="journal article" date="2016" name="Nat. Commun.">
        <title>Ectomycorrhizal ecology is imprinted in the genome of the dominant symbiotic fungus Cenococcum geophilum.</title>
        <authorList>
            <consortium name="DOE Joint Genome Institute"/>
            <person name="Peter M."/>
            <person name="Kohler A."/>
            <person name="Ohm R.A."/>
            <person name="Kuo A."/>
            <person name="Krutzmann J."/>
            <person name="Morin E."/>
            <person name="Arend M."/>
            <person name="Barry K.W."/>
            <person name="Binder M."/>
            <person name="Choi C."/>
            <person name="Clum A."/>
            <person name="Copeland A."/>
            <person name="Grisel N."/>
            <person name="Haridas S."/>
            <person name="Kipfer T."/>
            <person name="LaButti K."/>
            <person name="Lindquist E."/>
            <person name="Lipzen A."/>
            <person name="Maire R."/>
            <person name="Meier B."/>
            <person name="Mihaltcheva S."/>
            <person name="Molinier V."/>
            <person name="Murat C."/>
            <person name="Poggeler S."/>
            <person name="Quandt C.A."/>
            <person name="Sperisen C."/>
            <person name="Tritt A."/>
            <person name="Tisserant E."/>
            <person name="Crous P.W."/>
            <person name="Henrissat B."/>
            <person name="Nehls U."/>
            <person name="Egli S."/>
            <person name="Spatafora J.W."/>
            <person name="Grigoriev I.V."/>
            <person name="Martin F.M."/>
        </authorList>
    </citation>
    <scope>NUCLEOTIDE SEQUENCE [LARGE SCALE GENOMIC DNA]</scope>
    <source>
        <strain evidence="1 2">CBS 207.34</strain>
    </source>
</reference>
<evidence type="ECO:0000313" key="1">
    <source>
        <dbReference type="EMBL" id="OCL03653.1"/>
    </source>
</evidence>
<evidence type="ECO:0000313" key="2">
    <source>
        <dbReference type="Proteomes" id="UP000250140"/>
    </source>
</evidence>
<dbReference type="EMBL" id="KV750702">
    <property type="protein sequence ID" value="OCL03653.1"/>
    <property type="molecule type" value="Genomic_DNA"/>
</dbReference>
<dbReference type="OrthoDB" id="5354164at2759"/>
<protein>
    <submittedName>
        <fullName evidence="1">Uncharacterized protein</fullName>
    </submittedName>
</protein>
<gene>
    <name evidence="1" type="ORF">AOQ84DRAFT_347410</name>
</gene>
<dbReference type="AlphaFoldDB" id="A0A8E2ES25"/>
<proteinExistence type="predicted"/>
<accession>A0A8E2ES25</accession>
<dbReference type="Proteomes" id="UP000250140">
    <property type="component" value="Unassembled WGS sequence"/>
</dbReference>
<sequence>MSLGRLTAALATASNEVTIAGAAINFDFTLIKYEAPKEYHGLGQSLSRRRKQDAETGTIHITARRLRALFEGLLPQVPHLVEAYGKRVSEIAEAAREITSSQHSPGLFSDYAGVDGTTIWAAATSGPYALHLQLLSCILARVWPSAEAVAIWEEIIKTRREEIAQKYELEEEVPIAALGAATQQGLSHSRLAEWDASVRAWLRTADTVKRREQTQLLLITENIGLPINYKTERVYESVMAAWRTALESMNSLIQGVPQSIESGAVLLGLCSWHLYPDVIVLASKAIQVYFNDTLIAPGGVLTLGMNRAVEGEQKGARWSLSLAHLKYYGHPVAAEGHLKRGFGRVSFQQFTYAVFGSLLGSWDITFQKDSESAARWFRDLYKIFEQKVQGRTLSIAEPASAIKRPTHWLRLMVNAALAYLDIDDPEHEITLRLVKLGQRRSMHYFTPQKISATTEPFFGHGRSLPFFGLTTLENCEAEPFHGLGKSAKFTDDLEMINYIVDQILDHVRDHEISHGLCALAAAGEIYRLMPDANVSIEALNHPIGNAKWAACLDPNNFGHMDDYEKLYTRPHECLSMSDAFACTIYFESGGSDIGPTALKDVVAIDPHETPEPYEFRRILGNMGRPGITMVVSTANPIIREPDPSSWAIVDHSDFDGQCIDHFGSTTVHLSTSGYDVSLELGARGTKDVQVSMVEAIVSIYEAGTWMGDIDVLTALKSPCIIRLPEKHCGRHTNNKPPTMQLFSVDSWMELIDSAPGGYVVRASGNWMARLAATALIYGKAGGMDPSDALMKSDISTKQQGIFIVICPSRGCWTCIEMQAKKRISPNFISSGKCFFVY</sequence>
<keyword evidence="2" id="KW-1185">Reference proteome</keyword>
<organism evidence="1 2">
    <name type="scientific">Glonium stellatum</name>
    <dbReference type="NCBI Taxonomy" id="574774"/>
    <lineage>
        <taxon>Eukaryota</taxon>
        <taxon>Fungi</taxon>
        <taxon>Dikarya</taxon>
        <taxon>Ascomycota</taxon>
        <taxon>Pezizomycotina</taxon>
        <taxon>Dothideomycetes</taxon>
        <taxon>Pleosporomycetidae</taxon>
        <taxon>Gloniales</taxon>
        <taxon>Gloniaceae</taxon>
        <taxon>Glonium</taxon>
    </lineage>
</organism>